<dbReference type="EMBL" id="MN740195">
    <property type="protein sequence ID" value="QHT92875.1"/>
    <property type="molecule type" value="Genomic_DNA"/>
</dbReference>
<name>A0A6C0IK60_9ZZZZ</name>
<protein>
    <submittedName>
        <fullName evidence="2">Uncharacterized protein</fullName>
    </submittedName>
</protein>
<reference evidence="2" key="1">
    <citation type="journal article" date="2020" name="Nature">
        <title>Giant virus diversity and host interactions through global metagenomics.</title>
        <authorList>
            <person name="Schulz F."/>
            <person name="Roux S."/>
            <person name="Paez-Espino D."/>
            <person name="Jungbluth S."/>
            <person name="Walsh D.A."/>
            <person name="Denef V.J."/>
            <person name="McMahon K.D."/>
            <person name="Konstantinidis K.T."/>
            <person name="Eloe-Fadrosh E.A."/>
            <person name="Kyrpides N.C."/>
            <person name="Woyke T."/>
        </authorList>
    </citation>
    <scope>NUCLEOTIDE SEQUENCE</scope>
    <source>
        <strain evidence="2">GVMAG-M-3300023184-89</strain>
    </source>
</reference>
<proteinExistence type="predicted"/>
<accession>A0A6C0IK60</accession>
<sequence>MSSLQPFETTGPASIPLKQADNNNQTRALMGMPFKPNTMAQGNMFSMFRKAYIKKSGGGEGFFDASQYIELKKINATGKSSTNVINAPNYMSFSGVDPNSVRDGKRYCRAGGCVAPKKKGAY</sequence>
<dbReference type="AlphaFoldDB" id="A0A6C0IK60"/>
<organism evidence="2">
    <name type="scientific">viral metagenome</name>
    <dbReference type="NCBI Taxonomy" id="1070528"/>
    <lineage>
        <taxon>unclassified sequences</taxon>
        <taxon>metagenomes</taxon>
        <taxon>organismal metagenomes</taxon>
    </lineage>
</organism>
<evidence type="ECO:0000256" key="1">
    <source>
        <dbReference type="SAM" id="MobiDB-lite"/>
    </source>
</evidence>
<feature type="region of interest" description="Disordered" evidence="1">
    <location>
        <begin position="1"/>
        <end position="21"/>
    </location>
</feature>
<evidence type="ECO:0000313" key="2">
    <source>
        <dbReference type="EMBL" id="QHT92875.1"/>
    </source>
</evidence>
<feature type="compositionally biased region" description="Polar residues" evidence="1">
    <location>
        <begin position="1"/>
        <end position="12"/>
    </location>
</feature>